<dbReference type="Gene3D" id="2.40.170.20">
    <property type="entry name" value="TonB-dependent receptor, beta-barrel domain"/>
    <property type="match status" value="1"/>
</dbReference>
<gene>
    <name evidence="4" type="ORF">DW783_04725</name>
</gene>
<protein>
    <submittedName>
        <fullName evidence="4">Uncharacterized protein</fullName>
    </submittedName>
</protein>
<dbReference type="EMBL" id="QSJM01000010">
    <property type="protein sequence ID" value="RHD83109.1"/>
    <property type="molecule type" value="Genomic_DNA"/>
</dbReference>
<reference evidence="4 5" key="1">
    <citation type="submission" date="2018-08" db="EMBL/GenBank/DDBJ databases">
        <title>A genome reference for cultivated species of the human gut microbiota.</title>
        <authorList>
            <person name="Zou Y."/>
            <person name="Xue W."/>
            <person name="Luo G."/>
        </authorList>
    </citation>
    <scope>NUCLEOTIDE SEQUENCE [LARGE SCALE GENOMIC DNA]</scope>
    <source>
        <strain evidence="4 5">AM30-40</strain>
    </source>
</reference>
<evidence type="ECO:0000256" key="3">
    <source>
        <dbReference type="ARBA" id="ARBA00023237"/>
    </source>
</evidence>
<evidence type="ECO:0000313" key="4">
    <source>
        <dbReference type="EMBL" id="RHD83109.1"/>
    </source>
</evidence>
<dbReference type="SUPFAM" id="SSF56935">
    <property type="entry name" value="Porins"/>
    <property type="match status" value="1"/>
</dbReference>
<sequence>MLMRRGLIALAFVLFLGVAANAQTITGKIVDSRNEPIEAVTVVAQTIDSVFVDAAITDSTGQFLIKNAPEKYRLILQHLLFVTQQVNGYTPNIGTLTMKEQDYTLNEVVIKGERPQVKVEDGALSYDMNRMAEKKVISNAYESILQLPGVVEQNGSITLAGANGVSIILDGKPTTMSNAQLYELLKSTPVSNIEKIQVMYSAPAKYHVRGAAINIVTQKKKTENPFLQGEINGSYIQRHFTNGQGGINLSYSSPKLSVDFLYSLSATKSKTQLDLATLHKLDNKVYEIEQYNRGTKKDLAHNIRLGGEYTFNNEDKLSLAYTAVLSPDGKSTENSVGSFSNSTNNKDFENSMHNMSLNYSSHNNFNAGVDYTHYNSLFYQDFQDSRTDGMINDFTSDSKQKIDRIKVYADKSHEFAKDWSFNYGAEFTYATDYNMQKYNSRTETDMTGSNTDSNIKEYTYNAYAGFDKSFTETFSMSFSVIGEYYKLAKYDNWAVYPTLDLTYVPSPSHILQFSFSTDKSYPDYWDMQESVGYLNGYTEIHGNPYLKPSKDYSAQLIYVLKSKYQFLLYYDYEPDHFEQLGYLSSDRLALIYKTLNWNYKQMIGLNIVVPFNIGNIFDSRIVLNGYNNSSKCKDFYDLSFKRNKWTLYSRLDNAINISSKPNIKLELAAMYMTPSIQGIYDLGRIWSLDAGLKWSFAKDKAEIRVKGTDLFNSAMPDVKTRYKSQHMDMLLRPDSRTLTVSFRYKFGGYKEKKFKEVDTSRFGQK</sequence>
<dbReference type="InterPro" id="IPR008969">
    <property type="entry name" value="CarboxyPept-like_regulatory"/>
</dbReference>
<organism evidence="4 5">
    <name type="scientific">Phocaeicola vulgatus</name>
    <name type="common">Bacteroides vulgatus</name>
    <dbReference type="NCBI Taxonomy" id="821"/>
    <lineage>
        <taxon>Bacteria</taxon>
        <taxon>Pseudomonadati</taxon>
        <taxon>Bacteroidota</taxon>
        <taxon>Bacteroidia</taxon>
        <taxon>Bacteroidales</taxon>
        <taxon>Bacteroidaceae</taxon>
        <taxon>Phocaeicola</taxon>
    </lineage>
</organism>
<evidence type="ECO:0000256" key="2">
    <source>
        <dbReference type="ARBA" id="ARBA00023136"/>
    </source>
</evidence>
<comment type="subcellular location">
    <subcellularLocation>
        <location evidence="1">Cell outer membrane</location>
    </subcellularLocation>
</comment>
<dbReference type="RefSeq" id="WP_101602730.1">
    <property type="nucleotide sequence ID" value="NZ_JADNJS010000059.1"/>
</dbReference>
<keyword evidence="2" id="KW-0472">Membrane</keyword>
<proteinExistence type="predicted"/>
<comment type="caution">
    <text evidence="4">The sequence shown here is derived from an EMBL/GenBank/DDBJ whole genome shotgun (WGS) entry which is preliminary data.</text>
</comment>
<dbReference type="Proteomes" id="UP000283429">
    <property type="component" value="Unassembled WGS sequence"/>
</dbReference>
<dbReference type="Pfam" id="PF13620">
    <property type="entry name" value="CarboxypepD_reg"/>
    <property type="match status" value="1"/>
</dbReference>
<dbReference type="Pfam" id="PF14905">
    <property type="entry name" value="OMP_b-brl_3"/>
    <property type="match status" value="1"/>
</dbReference>
<dbReference type="InterPro" id="IPR036942">
    <property type="entry name" value="Beta-barrel_TonB_sf"/>
</dbReference>
<evidence type="ECO:0000313" key="5">
    <source>
        <dbReference type="Proteomes" id="UP000283429"/>
    </source>
</evidence>
<dbReference type="InterPro" id="IPR041700">
    <property type="entry name" value="OMP_b-brl_3"/>
</dbReference>
<keyword evidence="3" id="KW-0998">Cell outer membrane</keyword>
<evidence type="ECO:0000256" key="1">
    <source>
        <dbReference type="ARBA" id="ARBA00004442"/>
    </source>
</evidence>
<accession>A0A414HEU8</accession>
<dbReference type="GO" id="GO:0009279">
    <property type="term" value="C:cell outer membrane"/>
    <property type="evidence" value="ECO:0007669"/>
    <property type="project" value="UniProtKB-SubCell"/>
</dbReference>
<dbReference type="SUPFAM" id="SSF49464">
    <property type="entry name" value="Carboxypeptidase regulatory domain-like"/>
    <property type="match status" value="1"/>
</dbReference>
<name>A0A414HEU8_PHOVU</name>
<dbReference type="AlphaFoldDB" id="A0A414HEU8"/>
<dbReference type="Gene3D" id="2.60.40.1120">
    <property type="entry name" value="Carboxypeptidase-like, regulatory domain"/>
    <property type="match status" value="1"/>
</dbReference>